<dbReference type="AlphaFoldDB" id="A0A0G1TKM3"/>
<reference evidence="1 2" key="1">
    <citation type="journal article" date="2015" name="Nature">
        <title>rRNA introns, odd ribosomes, and small enigmatic genomes across a large radiation of phyla.</title>
        <authorList>
            <person name="Brown C.T."/>
            <person name="Hug L.A."/>
            <person name="Thomas B.C."/>
            <person name="Sharon I."/>
            <person name="Castelle C.J."/>
            <person name="Singh A."/>
            <person name="Wilkins M.J."/>
            <person name="Williams K.H."/>
            <person name="Banfield J.F."/>
        </authorList>
    </citation>
    <scope>NUCLEOTIDE SEQUENCE [LARGE SCALE GENOMIC DNA]</scope>
</reference>
<gene>
    <name evidence="1" type="ORF">UY11_C0051G0006</name>
</gene>
<comment type="caution">
    <text evidence="1">The sequence shown here is derived from an EMBL/GenBank/DDBJ whole genome shotgun (WGS) entry which is preliminary data.</text>
</comment>
<dbReference type="EMBL" id="LCOT01000051">
    <property type="protein sequence ID" value="KKU82314.1"/>
    <property type="molecule type" value="Genomic_DNA"/>
</dbReference>
<protein>
    <submittedName>
        <fullName evidence="1">Uncharacterized protein</fullName>
    </submittedName>
</protein>
<name>A0A0G1TKM3_9BACT</name>
<feature type="non-terminal residue" evidence="1">
    <location>
        <position position="1"/>
    </location>
</feature>
<accession>A0A0G1TKM3</accession>
<sequence>ALEKSEVGKGSTFVFSLPVAELNSAEGNKGLVN</sequence>
<dbReference type="Proteomes" id="UP000034265">
    <property type="component" value="Unassembled WGS sequence"/>
</dbReference>
<evidence type="ECO:0000313" key="2">
    <source>
        <dbReference type="Proteomes" id="UP000034265"/>
    </source>
</evidence>
<evidence type="ECO:0000313" key="1">
    <source>
        <dbReference type="EMBL" id="KKU82314.1"/>
    </source>
</evidence>
<organism evidence="1 2">
    <name type="scientific">Candidatus Amesbacteria bacterium GW2011_GWC2_47_8</name>
    <dbReference type="NCBI Taxonomy" id="1618367"/>
    <lineage>
        <taxon>Bacteria</taxon>
        <taxon>Candidatus Amesiibacteriota</taxon>
    </lineage>
</organism>
<proteinExistence type="predicted"/>